<dbReference type="InterPro" id="IPR013798">
    <property type="entry name" value="Indole-3-glycerol_P_synth_dom"/>
</dbReference>
<dbReference type="NCBIfam" id="NF001370">
    <property type="entry name" value="PRK00278.1-2"/>
    <property type="match status" value="1"/>
</dbReference>
<dbReference type="NCBIfam" id="NF001373">
    <property type="entry name" value="PRK00278.1-6"/>
    <property type="match status" value="1"/>
</dbReference>
<dbReference type="SUPFAM" id="SSF51366">
    <property type="entry name" value="Ribulose-phoshate binding barrel"/>
    <property type="match status" value="1"/>
</dbReference>
<dbReference type="InterPro" id="IPR013785">
    <property type="entry name" value="Aldolase_TIM"/>
</dbReference>
<dbReference type="InterPro" id="IPR011060">
    <property type="entry name" value="RibuloseP-bd_barrel"/>
</dbReference>
<dbReference type="InterPro" id="IPR045186">
    <property type="entry name" value="Indole-3-glycerol_P_synth"/>
</dbReference>
<evidence type="ECO:0000256" key="6">
    <source>
        <dbReference type="ARBA" id="ARBA00023141"/>
    </source>
</evidence>
<keyword evidence="3 8" id="KW-0028">Amino-acid biosynthesis</keyword>
<dbReference type="Proteomes" id="UP001501523">
    <property type="component" value="Unassembled WGS sequence"/>
</dbReference>
<feature type="domain" description="Indole-3-glycerol phosphate synthase" evidence="9">
    <location>
        <begin position="5"/>
        <end position="259"/>
    </location>
</feature>
<dbReference type="EMBL" id="BAAAEU010000010">
    <property type="protein sequence ID" value="GAA0716052.1"/>
    <property type="molecule type" value="Genomic_DNA"/>
</dbReference>
<dbReference type="InterPro" id="IPR001468">
    <property type="entry name" value="Indole-3-GlycerolPSynthase_CS"/>
</dbReference>
<dbReference type="Gene3D" id="3.20.20.70">
    <property type="entry name" value="Aldolase class I"/>
    <property type="match status" value="1"/>
</dbReference>
<reference evidence="10 11" key="1">
    <citation type="journal article" date="2019" name="Int. J. Syst. Evol. Microbiol.">
        <title>The Global Catalogue of Microorganisms (GCM) 10K type strain sequencing project: providing services to taxonomists for standard genome sequencing and annotation.</title>
        <authorList>
            <consortium name="The Broad Institute Genomics Platform"/>
            <consortium name="The Broad Institute Genome Sequencing Center for Infectious Disease"/>
            <person name="Wu L."/>
            <person name="Ma J."/>
        </authorList>
    </citation>
    <scope>NUCLEOTIDE SEQUENCE [LARGE SCALE GENOMIC DNA]</scope>
    <source>
        <strain evidence="10 11">JCM 15421</strain>
    </source>
</reference>
<evidence type="ECO:0000313" key="10">
    <source>
        <dbReference type="EMBL" id="GAA0716052.1"/>
    </source>
</evidence>
<evidence type="ECO:0000256" key="8">
    <source>
        <dbReference type="HAMAP-Rule" id="MF_00134"/>
    </source>
</evidence>
<name>A0ABN1IKR8_9GAMM</name>
<evidence type="ECO:0000259" key="9">
    <source>
        <dbReference type="Pfam" id="PF00218"/>
    </source>
</evidence>
<dbReference type="EC" id="4.1.1.48" evidence="8"/>
<gene>
    <name evidence="8 10" type="primary">trpC</name>
    <name evidence="10" type="ORF">GCM10009105_22090</name>
</gene>
<evidence type="ECO:0000256" key="5">
    <source>
        <dbReference type="ARBA" id="ARBA00022822"/>
    </source>
</evidence>
<dbReference type="CDD" id="cd00331">
    <property type="entry name" value="IGPS"/>
    <property type="match status" value="1"/>
</dbReference>
<comment type="catalytic activity">
    <reaction evidence="1 8">
        <text>1-(2-carboxyphenylamino)-1-deoxy-D-ribulose 5-phosphate + H(+) = (1S,2R)-1-C-(indol-3-yl)glycerol 3-phosphate + CO2 + H2O</text>
        <dbReference type="Rhea" id="RHEA:23476"/>
        <dbReference type="ChEBI" id="CHEBI:15377"/>
        <dbReference type="ChEBI" id="CHEBI:15378"/>
        <dbReference type="ChEBI" id="CHEBI:16526"/>
        <dbReference type="ChEBI" id="CHEBI:58613"/>
        <dbReference type="ChEBI" id="CHEBI:58866"/>
        <dbReference type="EC" id="4.1.1.48"/>
    </reaction>
</comment>
<dbReference type="HAMAP" id="MF_00134_B">
    <property type="entry name" value="IGPS_B"/>
    <property type="match status" value="1"/>
</dbReference>
<sequence length="270" mass="28770">MSDILQRILARKVEEITERSARVPLTELSARIADLPPTRGFAAALEAKIEAGAPAVIAEVKKASPSKGVIRADFDPAAIARSYAAGGAACLSVLTDADFFQGSEAYLEQARAACDLPVLRKDFTIDAYQVYEARAIGADCILLIVAALGDAALLELALLAAELDLDVLVEVHDEAELERALEIPAPLIGVNNRNLRTFETSLDTTLRLRERAGEDRLLVTESGIHTPDDVARMRAAGIGAFLVGEAFMRAPDPGAELARLFGTARPAKPA</sequence>
<dbReference type="RefSeq" id="WP_343790985.1">
    <property type="nucleotide sequence ID" value="NZ_BAAAEU010000010.1"/>
</dbReference>
<dbReference type="NCBIfam" id="NF001377">
    <property type="entry name" value="PRK00278.2-4"/>
    <property type="match status" value="1"/>
</dbReference>
<keyword evidence="7 8" id="KW-0456">Lyase</keyword>
<dbReference type="PROSITE" id="PS00614">
    <property type="entry name" value="IGPS"/>
    <property type="match status" value="1"/>
</dbReference>
<comment type="caution">
    <text evidence="10">The sequence shown here is derived from an EMBL/GenBank/DDBJ whole genome shotgun (WGS) entry which is preliminary data.</text>
</comment>
<evidence type="ECO:0000256" key="4">
    <source>
        <dbReference type="ARBA" id="ARBA00022793"/>
    </source>
</evidence>
<organism evidence="10 11">
    <name type="scientific">Dokdonella soli</name>
    <dbReference type="NCBI Taxonomy" id="529810"/>
    <lineage>
        <taxon>Bacteria</taxon>
        <taxon>Pseudomonadati</taxon>
        <taxon>Pseudomonadota</taxon>
        <taxon>Gammaproteobacteria</taxon>
        <taxon>Lysobacterales</taxon>
        <taxon>Rhodanobacteraceae</taxon>
        <taxon>Dokdonella</taxon>
    </lineage>
</organism>
<keyword evidence="4 8" id="KW-0210">Decarboxylase</keyword>
<protein>
    <recommendedName>
        <fullName evidence="8">Indole-3-glycerol phosphate synthase</fullName>
        <shortName evidence="8">IGPS</shortName>
        <ecNumber evidence="8">4.1.1.48</ecNumber>
    </recommendedName>
</protein>
<evidence type="ECO:0000313" key="11">
    <source>
        <dbReference type="Proteomes" id="UP001501523"/>
    </source>
</evidence>
<accession>A0ABN1IKR8</accession>
<evidence type="ECO:0000256" key="7">
    <source>
        <dbReference type="ARBA" id="ARBA00023239"/>
    </source>
</evidence>
<dbReference type="Pfam" id="PF00218">
    <property type="entry name" value="IGPS"/>
    <property type="match status" value="1"/>
</dbReference>
<evidence type="ECO:0000256" key="2">
    <source>
        <dbReference type="ARBA" id="ARBA00004696"/>
    </source>
</evidence>
<dbReference type="PANTHER" id="PTHR22854:SF2">
    <property type="entry name" value="INDOLE-3-GLYCEROL-PHOSPHATE SYNTHASE"/>
    <property type="match status" value="1"/>
</dbReference>
<proteinExistence type="inferred from homology"/>
<keyword evidence="5 8" id="KW-0822">Tryptophan biosynthesis</keyword>
<evidence type="ECO:0000256" key="3">
    <source>
        <dbReference type="ARBA" id="ARBA00022605"/>
    </source>
</evidence>
<keyword evidence="6 8" id="KW-0057">Aromatic amino acid biosynthesis</keyword>
<evidence type="ECO:0000256" key="1">
    <source>
        <dbReference type="ARBA" id="ARBA00001633"/>
    </source>
</evidence>
<comment type="similarity">
    <text evidence="8">Belongs to the TrpC family.</text>
</comment>
<comment type="pathway">
    <text evidence="2 8">Amino-acid biosynthesis; L-tryptophan biosynthesis; L-tryptophan from chorismate: step 4/5.</text>
</comment>
<keyword evidence="11" id="KW-1185">Reference proteome</keyword>
<dbReference type="PANTHER" id="PTHR22854">
    <property type="entry name" value="TRYPTOPHAN BIOSYNTHESIS PROTEIN"/>
    <property type="match status" value="1"/>
</dbReference>